<evidence type="ECO:0000256" key="1">
    <source>
        <dbReference type="SAM" id="Phobius"/>
    </source>
</evidence>
<feature type="transmembrane region" description="Helical" evidence="1">
    <location>
        <begin position="167"/>
        <end position="192"/>
    </location>
</feature>
<dbReference type="EMBL" id="JACATZ010000001">
    <property type="protein sequence ID" value="NWJ45252.1"/>
    <property type="molecule type" value="Genomic_DNA"/>
</dbReference>
<dbReference type="Proteomes" id="UP000521676">
    <property type="component" value="Unassembled WGS sequence"/>
</dbReference>
<reference evidence="2 4" key="1">
    <citation type="submission" date="2020-06" db="EMBL/GenBank/DDBJ databases">
        <title>Anoxygenic phototrophic Chloroflexota member uses a Type I reaction center.</title>
        <authorList>
            <person name="Tsuji J.M."/>
            <person name="Shaw N.A."/>
            <person name="Nagashima S."/>
            <person name="Venkiteswaran J."/>
            <person name="Schiff S.L."/>
            <person name="Hanada S."/>
            <person name="Tank M."/>
            <person name="Neufeld J.D."/>
        </authorList>
    </citation>
    <scope>NUCLEOTIDE SEQUENCE [LARGE SCALE GENOMIC DNA]</scope>
    <source>
        <strain evidence="2">L227-S17</strain>
    </source>
</reference>
<dbReference type="AlphaFoldDB" id="A0A8T7LY88"/>
<dbReference type="Pfam" id="PF01066">
    <property type="entry name" value="CDP-OH_P_transf"/>
    <property type="match status" value="1"/>
</dbReference>
<reference evidence="3" key="2">
    <citation type="journal article" date="2024" name="Nature">
        <title>Anoxygenic phototroph of the Chloroflexota uses a type I reaction centre.</title>
        <authorList>
            <person name="Tsuji J.M."/>
            <person name="Shaw N.A."/>
            <person name="Nagashima S."/>
            <person name="Venkiteswaran J.J."/>
            <person name="Schiff S.L."/>
            <person name="Watanabe T."/>
            <person name="Fukui M."/>
            <person name="Hanada S."/>
            <person name="Tank M."/>
            <person name="Neufeld J.D."/>
        </authorList>
    </citation>
    <scope>NUCLEOTIDE SEQUENCE</scope>
    <source>
        <strain evidence="3">L227-S17</strain>
    </source>
</reference>
<feature type="transmembrane region" description="Helical" evidence="1">
    <location>
        <begin position="102"/>
        <end position="131"/>
    </location>
</feature>
<dbReference type="RefSeq" id="WP_341469023.1">
    <property type="nucleotide sequence ID" value="NZ_CP128399.1"/>
</dbReference>
<evidence type="ECO:0000313" key="5">
    <source>
        <dbReference type="Proteomes" id="UP001431572"/>
    </source>
</evidence>
<dbReference type="GO" id="GO:0016780">
    <property type="term" value="F:phosphotransferase activity, for other substituted phosphate groups"/>
    <property type="evidence" value="ECO:0007669"/>
    <property type="project" value="InterPro"/>
</dbReference>
<organism evidence="2 4">
    <name type="scientific">Candidatus Chlorohelix allophototropha</name>
    <dbReference type="NCBI Taxonomy" id="3003348"/>
    <lineage>
        <taxon>Bacteria</taxon>
        <taxon>Bacillati</taxon>
        <taxon>Chloroflexota</taxon>
        <taxon>Chloroflexia</taxon>
        <taxon>Candidatus Chloroheliales</taxon>
        <taxon>Candidatus Chloroheliaceae</taxon>
        <taxon>Candidatus Chlorohelix</taxon>
    </lineage>
</organism>
<evidence type="ECO:0000313" key="4">
    <source>
        <dbReference type="Proteomes" id="UP000521676"/>
    </source>
</evidence>
<protein>
    <submittedName>
        <fullName evidence="2">CDP-alcohol phosphatidyltransferase family protein</fullName>
    </submittedName>
</protein>
<dbReference type="InterPro" id="IPR043130">
    <property type="entry name" value="CDP-OH_PTrfase_TM_dom"/>
</dbReference>
<accession>A0A8T7LY88</accession>
<keyword evidence="1" id="KW-0812">Transmembrane</keyword>
<feature type="transmembrane region" description="Helical" evidence="1">
    <location>
        <begin position="59"/>
        <end position="81"/>
    </location>
</feature>
<keyword evidence="1" id="KW-0472">Membrane</keyword>
<feature type="transmembrane region" description="Helical" evidence="1">
    <location>
        <begin position="35"/>
        <end position="53"/>
    </location>
</feature>
<dbReference type="EMBL" id="CP128399">
    <property type="protein sequence ID" value="WJW67128.1"/>
    <property type="molecule type" value="Genomic_DNA"/>
</dbReference>
<dbReference type="GO" id="GO:0016020">
    <property type="term" value="C:membrane"/>
    <property type="evidence" value="ECO:0007669"/>
    <property type="project" value="InterPro"/>
</dbReference>
<evidence type="ECO:0000313" key="2">
    <source>
        <dbReference type="EMBL" id="NWJ45252.1"/>
    </source>
</evidence>
<dbReference type="GO" id="GO:0008654">
    <property type="term" value="P:phospholipid biosynthetic process"/>
    <property type="evidence" value="ECO:0007669"/>
    <property type="project" value="InterPro"/>
</dbReference>
<keyword evidence="1" id="KW-1133">Transmembrane helix</keyword>
<gene>
    <name evidence="2" type="ORF">HXX08_05170</name>
    <name evidence="3" type="ORF">OZ401_000383</name>
</gene>
<sequence length="210" mass="23192">MLKQFGGIYSIKPWWQRRLKGIEDALVKRQVHPDYVTLSGVVFAGLAGIALYFSAHWSWLALVVAPLVIARIAANALDGLVARRTGKARPWGELYNEFSDRVADLLVLVGLALNPQVIVPLGWGVLVLVLLNSYLGTAAKAAGGKRQFGGLLAKADRMVYLALFSPFVAFFGAIVWNWLLVVFGIGILITIVQRFRWSYRDLNPAKDGQK</sequence>
<dbReference type="InterPro" id="IPR000462">
    <property type="entry name" value="CDP-OH_P_trans"/>
</dbReference>
<keyword evidence="5" id="KW-1185">Reference proteome</keyword>
<dbReference type="Gene3D" id="1.20.120.1760">
    <property type="match status" value="1"/>
</dbReference>
<dbReference type="Proteomes" id="UP001431572">
    <property type="component" value="Chromosome 1"/>
</dbReference>
<evidence type="ECO:0000313" key="3">
    <source>
        <dbReference type="EMBL" id="WJW67128.1"/>
    </source>
</evidence>
<name>A0A8T7LY88_9CHLR</name>
<proteinExistence type="predicted"/>